<dbReference type="AlphaFoldDB" id="A0A7W3LLM6"/>
<evidence type="ECO:0000256" key="1">
    <source>
        <dbReference type="SAM" id="MobiDB-lite"/>
    </source>
</evidence>
<sequence length="158" mass="17266">MNIRRNRQAAMARSRLERAQEAYLQAMTACRGGVGAASERITPAAERTRDMAAERLLLARGWSAPRLETAAHYVEADLAPRVSSFLADMAHRVEPEQPQRSRKAIVGMAVAVAAIGVAGVMATRRNNALSWTEMESEVERKAREAADTTGSDDKVRST</sequence>
<evidence type="ECO:0000313" key="3">
    <source>
        <dbReference type="EMBL" id="MBA8950431.1"/>
    </source>
</evidence>
<dbReference type="Proteomes" id="UP000572680">
    <property type="component" value="Unassembled WGS sequence"/>
</dbReference>
<feature type="transmembrane region" description="Helical" evidence="2">
    <location>
        <begin position="104"/>
        <end position="122"/>
    </location>
</feature>
<reference evidence="3 4" key="1">
    <citation type="submission" date="2020-08" db="EMBL/GenBank/DDBJ databases">
        <title>Genomic Encyclopedia of Type Strains, Phase IV (KMG-IV): sequencing the most valuable type-strain genomes for metagenomic binning, comparative biology and taxonomic classification.</title>
        <authorList>
            <person name="Goeker M."/>
        </authorList>
    </citation>
    <scope>NUCLEOTIDE SEQUENCE [LARGE SCALE GENOMIC DNA]</scope>
    <source>
        <strain evidence="3 4">DSM 44197</strain>
    </source>
</reference>
<feature type="region of interest" description="Disordered" evidence="1">
    <location>
        <begin position="134"/>
        <end position="158"/>
    </location>
</feature>
<name>A0A7W3LLM6_ACTNM</name>
<proteinExistence type="predicted"/>
<dbReference type="RefSeq" id="WP_182842852.1">
    <property type="nucleotide sequence ID" value="NZ_BAAALP010000002.1"/>
</dbReference>
<keyword evidence="2" id="KW-0472">Membrane</keyword>
<accession>A0A7W3LLM6</accession>
<protein>
    <submittedName>
        <fullName evidence="3">Uncharacterized protein</fullName>
    </submittedName>
</protein>
<gene>
    <name evidence="3" type="ORF">HNR61_002044</name>
</gene>
<keyword evidence="4" id="KW-1185">Reference proteome</keyword>
<organism evidence="3 4">
    <name type="scientific">Actinomadura namibiensis</name>
    <dbReference type="NCBI Taxonomy" id="182080"/>
    <lineage>
        <taxon>Bacteria</taxon>
        <taxon>Bacillati</taxon>
        <taxon>Actinomycetota</taxon>
        <taxon>Actinomycetes</taxon>
        <taxon>Streptosporangiales</taxon>
        <taxon>Thermomonosporaceae</taxon>
        <taxon>Actinomadura</taxon>
    </lineage>
</organism>
<evidence type="ECO:0000256" key="2">
    <source>
        <dbReference type="SAM" id="Phobius"/>
    </source>
</evidence>
<comment type="caution">
    <text evidence="3">The sequence shown here is derived from an EMBL/GenBank/DDBJ whole genome shotgun (WGS) entry which is preliminary data.</text>
</comment>
<evidence type="ECO:0000313" key="4">
    <source>
        <dbReference type="Proteomes" id="UP000572680"/>
    </source>
</evidence>
<keyword evidence="2" id="KW-1133">Transmembrane helix</keyword>
<keyword evidence="2" id="KW-0812">Transmembrane</keyword>
<dbReference type="EMBL" id="JACJIA010000002">
    <property type="protein sequence ID" value="MBA8950431.1"/>
    <property type="molecule type" value="Genomic_DNA"/>
</dbReference>
<feature type="compositionally biased region" description="Basic and acidic residues" evidence="1">
    <location>
        <begin position="137"/>
        <end position="158"/>
    </location>
</feature>